<feature type="domain" description="AMP-dependent synthetase/ligase" evidence="8">
    <location>
        <begin position="26"/>
        <end position="404"/>
    </location>
</feature>
<keyword evidence="4" id="KW-0443">Lipid metabolism</keyword>
<name>A0A7X0F6U0_9HYPH</name>
<dbReference type="Gene3D" id="3.30.300.30">
    <property type="match status" value="1"/>
</dbReference>
<evidence type="ECO:0000256" key="7">
    <source>
        <dbReference type="ARBA" id="ARBA00067668"/>
    </source>
</evidence>
<evidence type="ECO:0000256" key="5">
    <source>
        <dbReference type="ARBA" id="ARBA00051915"/>
    </source>
</evidence>
<reference evidence="10 11" key="1">
    <citation type="submission" date="2020-08" db="EMBL/GenBank/DDBJ databases">
        <title>Genomic Encyclopedia of Type Strains, Phase IV (KMG-IV): sequencing the most valuable type-strain genomes for metagenomic binning, comparative biology and taxonomic classification.</title>
        <authorList>
            <person name="Goeker M."/>
        </authorList>
    </citation>
    <scope>NUCLEOTIDE SEQUENCE [LARGE SCALE GENOMIC DNA]</scope>
    <source>
        <strain evidence="10 11">DSM 7051</strain>
    </source>
</reference>
<sequence length="549" mass="59050">MGGHSYSYLQRCAANYLPLTPVAFLARSAVAYPDKVAVVDGDRRFTYRQMHERCRRFAAALAARGVGDGDTVAVLAPNVAAMLEAHYGVPMAGAVLNALNTRLDAAALGFCLSHGEAKLVLVDAEYLPLMKAAMASAGIGVPLVIIANEHSTDGAPSAGEEDYEDFLNSGEPSMAPAGISDEWAPISLGYTSGTTGDPKGVVCHHRGAYLNALGNALAAHLDDRSVYLWTLPMFHCNGWSHTWAVTAAGGTHVCLRKIDPVAIYRLIEREKVTHLSAAPVVLNMIASAAEKIEGGFGRPVRILTGGSVPPTPVISSMERIGFVVMHIYGLTETTGPSLICEWHEDWDALPQEERVALKTRQGVNLVTMQEAVVADPTTGREVAWDGREMGEIQLRGNTVMMGYLKNPNATAAALAGGRLHTGDLAVRHPDGYIEIRDRAKDIIISGGENISSVEIEEILYRHPAIHEAAVVARPDEKWGEHPCAFIDLKDREIAIGAAELTEYCGNNLARFKIPKTFVFGPLPKTSTGKVQKHLLRARARGLNGADELS</sequence>
<evidence type="ECO:0000313" key="10">
    <source>
        <dbReference type="EMBL" id="MBB6354008.1"/>
    </source>
</evidence>
<evidence type="ECO:0000256" key="6">
    <source>
        <dbReference type="ARBA" id="ARBA00066616"/>
    </source>
</evidence>
<dbReference type="InterPro" id="IPR025110">
    <property type="entry name" value="AMP-bd_C"/>
</dbReference>
<comment type="caution">
    <text evidence="10">The sequence shown here is derived from an EMBL/GenBank/DDBJ whole genome shotgun (WGS) entry which is preliminary data.</text>
</comment>
<comment type="similarity">
    <text evidence="1">Belongs to the ATP-dependent AMP-binding enzyme family.</text>
</comment>
<evidence type="ECO:0000259" key="9">
    <source>
        <dbReference type="Pfam" id="PF13193"/>
    </source>
</evidence>
<dbReference type="SUPFAM" id="SSF56801">
    <property type="entry name" value="Acetyl-CoA synthetase-like"/>
    <property type="match status" value="1"/>
</dbReference>
<dbReference type="PROSITE" id="PS00455">
    <property type="entry name" value="AMP_BINDING"/>
    <property type="match status" value="1"/>
</dbReference>
<feature type="domain" description="AMP-binding enzyme C-terminal" evidence="9">
    <location>
        <begin position="454"/>
        <end position="529"/>
    </location>
</feature>
<dbReference type="NCBIfam" id="NF006020">
    <property type="entry name" value="PRK08162.1"/>
    <property type="match status" value="1"/>
</dbReference>
<dbReference type="PANTHER" id="PTHR43859">
    <property type="entry name" value="ACYL-ACTIVATING ENZYME"/>
    <property type="match status" value="1"/>
</dbReference>
<organism evidence="10 11">
    <name type="scientific">Aminobacter aganoensis</name>
    <dbReference type="NCBI Taxonomy" id="83264"/>
    <lineage>
        <taxon>Bacteria</taxon>
        <taxon>Pseudomonadati</taxon>
        <taxon>Pseudomonadota</taxon>
        <taxon>Alphaproteobacteria</taxon>
        <taxon>Hyphomicrobiales</taxon>
        <taxon>Phyllobacteriaceae</taxon>
        <taxon>Aminobacter</taxon>
    </lineage>
</organism>
<dbReference type="RefSeq" id="WP_184699443.1">
    <property type="nucleotide sequence ID" value="NZ_BAABEG010000001.1"/>
</dbReference>
<protein>
    <recommendedName>
        <fullName evidence="7">3-methylmercaptopropionyl-CoA ligase</fullName>
        <ecNumber evidence="6">6.2.1.44</ecNumber>
    </recommendedName>
</protein>
<dbReference type="InterPro" id="IPR020845">
    <property type="entry name" value="AMP-binding_CS"/>
</dbReference>
<dbReference type="CDD" id="cd12118">
    <property type="entry name" value="ttLC_FACS_AEE21_like"/>
    <property type="match status" value="1"/>
</dbReference>
<accession>A0A7X0F6U0</accession>
<evidence type="ECO:0000259" key="8">
    <source>
        <dbReference type="Pfam" id="PF00501"/>
    </source>
</evidence>
<evidence type="ECO:0000256" key="1">
    <source>
        <dbReference type="ARBA" id="ARBA00006432"/>
    </source>
</evidence>
<dbReference type="Pfam" id="PF00501">
    <property type="entry name" value="AMP-binding"/>
    <property type="match status" value="1"/>
</dbReference>
<gene>
    <name evidence="10" type="ORF">GGR00_001782</name>
</gene>
<dbReference type="FunFam" id="3.30.300.30:FF:000008">
    <property type="entry name" value="2,3-dihydroxybenzoate-AMP ligase"/>
    <property type="match status" value="1"/>
</dbReference>
<evidence type="ECO:0000256" key="4">
    <source>
        <dbReference type="ARBA" id="ARBA00023098"/>
    </source>
</evidence>
<comment type="catalytic activity">
    <reaction evidence="5">
        <text>3-(methylsulfanyl)propanoate + ATP + CoA = 3-(methylsulfanyl)propanoyl-CoA + AMP + diphosphate</text>
        <dbReference type="Rhea" id="RHEA:43052"/>
        <dbReference type="ChEBI" id="CHEBI:30616"/>
        <dbReference type="ChEBI" id="CHEBI:33019"/>
        <dbReference type="ChEBI" id="CHEBI:49016"/>
        <dbReference type="ChEBI" id="CHEBI:57287"/>
        <dbReference type="ChEBI" id="CHEBI:82815"/>
        <dbReference type="ChEBI" id="CHEBI:456215"/>
        <dbReference type="EC" id="6.2.1.44"/>
    </reaction>
    <physiologicalReaction direction="left-to-right" evidence="5">
        <dbReference type="Rhea" id="RHEA:43053"/>
    </physiologicalReaction>
</comment>
<dbReference type="InterPro" id="IPR042099">
    <property type="entry name" value="ANL_N_sf"/>
</dbReference>
<evidence type="ECO:0000313" key="11">
    <source>
        <dbReference type="Proteomes" id="UP000536262"/>
    </source>
</evidence>
<keyword evidence="2 10" id="KW-0436">Ligase</keyword>
<dbReference type="EMBL" id="JACHOU010000003">
    <property type="protein sequence ID" value="MBB6354008.1"/>
    <property type="molecule type" value="Genomic_DNA"/>
</dbReference>
<dbReference type="GO" id="GO:0016874">
    <property type="term" value="F:ligase activity"/>
    <property type="evidence" value="ECO:0007669"/>
    <property type="project" value="UniProtKB-KW"/>
</dbReference>
<dbReference type="GO" id="GO:0006631">
    <property type="term" value="P:fatty acid metabolic process"/>
    <property type="evidence" value="ECO:0007669"/>
    <property type="project" value="UniProtKB-KW"/>
</dbReference>
<proteinExistence type="inferred from homology"/>
<keyword evidence="3" id="KW-0276">Fatty acid metabolism</keyword>
<dbReference type="Pfam" id="PF13193">
    <property type="entry name" value="AMP-binding_C"/>
    <property type="match status" value="1"/>
</dbReference>
<dbReference type="Gene3D" id="3.40.50.12780">
    <property type="entry name" value="N-terminal domain of ligase-like"/>
    <property type="match status" value="1"/>
</dbReference>
<dbReference type="PANTHER" id="PTHR43859:SF4">
    <property type="entry name" value="BUTANOATE--COA LIGASE AAE1-RELATED"/>
    <property type="match status" value="1"/>
</dbReference>
<dbReference type="EC" id="6.2.1.44" evidence="6"/>
<dbReference type="Proteomes" id="UP000536262">
    <property type="component" value="Unassembled WGS sequence"/>
</dbReference>
<evidence type="ECO:0000256" key="3">
    <source>
        <dbReference type="ARBA" id="ARBA00022832"/>
    </source>
</evidence>
<dbReference type="InterPro" id="IPR000873">
    <property type="entry name" value="AMP-dep_synth/lig_dom"/>
</dbReference>
<dbReference type="InterPro" id="IPR045851">
    <property type="entry name" value="AMP-bd_C_sf"/>
</dbReference>
<evidence type="ECO:0000256" key="2">
    <source>
        <dbReference type="ARBA" id="ARBA00022598"/>
    </source>
</evidence>
<dbReference type="AlphaFoldDB" id="A0A7X0F6U0"/>
<keyword evidence="11" id="KW-1185">Reference proteome</keyword>